<feature type="region of interest" description="Disordered" evidence="1">
    <location>
        <begin position="1"/>
        <end position="25"/>
    </location>
</feature>
<reference evidence="2" key="1">
    <citation type="journal article" date="2019" name="Sci. Rep.">
        <title>Draft genome of Tanacetum cinerariifolium, the natural source of mosquito coil.</title>
        <authorList>
            <person name="Yamashiro T."/>
            <person name="Shiraishi A."/>
            <person name="Satake H."/>
            <person name="Nakayama K."/>
        </authorList>
    </citation>
    <scope>NUCLEOTIDE SEQUENCE</scope>
</reference>
<comment type="caution">
    <text evidence="2">The sequence shown here is derived from an EMBL/GenBank/DDBJ whole genome shotgun (WGS) entry which is preliminary data.</text>
</comment>
<gene>
    <name evidence="2" type="ORF">Tci_880872</name>
</gene>
<feature type="compositionally biased region" description="Basic and acidic residues" evidence="1">
    <location>
        <begin position="87"/>
        <end position="110"/>
    </location>
</feature>
<evidence type="ECO:0000256" key="1">
    <source>
        <dbReference type="SAM" id="MobiDB-lite"/>
    </source>
</evidence>
<organism evidence="2">
    <name type="scientific">Tanacetum cinerariifolium</name>
    <name type="common">Dalmatian daisy</name>
    <name type="synonym">Chrysanthemum cinerariifolium</name>
    <dbReference type="NCBI Taxonomy" id="118510"/>
    <lineage>
        <taxon>Eukaryota</taxon>
        <taxon>Viridiplantae</taxon>
        <taxon>Streptophyta</taxon>
        <taxon>Embryophyta</taxon>
        <taxon>Tracheophyta</taxon>
        <taxon>Spermatophyta</taxon>
        <taxon>Magnoliopsida</taxon>
        <taxon>eudicotyledons</taxon>
        <taxon>Gunneridae</taxon>
        <taxon>Pentapetalae</taxon>
        <taxon>asterids</taxon>
        <taxon>campanulids</taxon>
        <taxon>Asterales</taxon>
        <taxon>Asteraceae</taxon>
        <taxon>Asteroideae</taxon>
        <taxon>Anthemideae</taxon>
        <taxon>Anthemidinae</taxon>
        <taxon>Tanacetum</taxon>
    </lineage>
</organism>
<feature type="region of interest" description="Disordered" evidence="1">
    <location>
        <begin position="37"/>
        <end position="163"/>
    </location>
</feature>
<feature type="non-terminal residue" evidence="2">
    <location>
        <position position="190"/>
    </location>
</feature>
<feature type="compositionally biased region" description="Basic and acidic residues" evidence="1">
    <location>
        <begin position="134"/>
        <end position="161"/>
    </location>
</feature>
<accession>A0A699TGT9</accession>
<protein>
    <submittedName>
        <fullName evidence="2">Uncharacterized protein</fullName>
    </submittedName>
</protein>
<dbReference type="EMBL" id="BKCJ011241686">
    <property type="protein sequence ID" value="GFD08903.1"/>
    <property type="molecule type" value="Genomic_DNA"/>
</dbReference>
<evidence type="ECO:0000313" key="2">
    <source>
        <dbReference type="EMBL" id="GFD08903.1"/>
    </source>
</evidence>
<proteinExistence type="predicted"/>
<sequence length="190" mass="21393">PRLSAAAKGKQPARATSPTDPSDVERIEAAQLKIVLRRSRHETHIFQQGGSDTDKGTGSRPGVLDVPSDDSQEELSWKSSYDEDVDDQTKGRDDTEATESDRESEDKDTREQEEESFDPIPRTPEESEDDDNNKEDQGLRIGEEERMHEEEEADELYRDVDINQGRGLQVSQVIEDSHVTLTLTHSDGQQ</sequence>
<feature type="non-terminal residue" evidence="2">
    <location>
        <position position="1"/>
    </location>
</feature>
<dbReference type="AlphaFoldDB" id="A0A699TGT9"/>
<name>A0A699TGT9_TANCI</name>